<reference evidence="2" key="1">
    <citation type="journal article" date="2011" name="Genome Res.">
        <title>Phylogeny-wide analysis of social amoeba genomes highlights ancient origins for complex intercellular communication.</title>
        <authorList>
            <person name="Heidel A.J."/>
            <person name="Lawal H.M."/>
            <person name="Felder M."/>
            <person name="Schilde C."/>
            <person name="Helps N.R."/>
            <person name="Tunggal B."/>
            <person name="Rivero F."/>
            <person name="John U."/>
            <person name="Schleicher M."/>
            <person name="Eichinger L."/>
            <person name="Platzer M."/>
            <person name="Noegel A.A."/>
            <person name="Schaap P."/>
            <person name="Gloeckner G."/>
        </authorList>
    </citation>
    <scope>NUCLEOTIDE SEQUENCE [LARGE SCALE GENOMIC DNA]</scope>
    <source>
        <strain evidence="2">SH3</strain>
    </source>
</reference>
<dbReference type="EMBL" id="GL883014">
    <property type="protein sequence ID" value="EGG19583.1"/>
    <property type="molecule type" value="Genomic_DNA"/>
</dbReference>
<keyword evidence="2" id="KW-1185">Reference proteome</keyword>
<name>F4PXS3_CACFS</name>
<dbReference type="AlphaFoldDB" id="F4PXS3"/>
<dbReference type="Proteomes" id="UP000007797">
    <property type="component" value="Unassembled WGS sequence"/>
</dbReference>
<dbReference type="RefSeq" id="XP_004357877.1">
    <property type="nucleotide sequence ID" value="XM_004357820.1"/>
</dbReference>
<dbReference type="SUPFAM" id="SSF52047">
    <property type="entry name" value="RNI-like"/>
    <property type="match status" value="1"/>
</dbReference>
<dbReference type="KEGG" id="dfa:DFA_00161"/>
<accession>F4PXS3</accession>
<organism evidence="1 2">
    <name type="scientific">Cavenderia fasciculata</name>
    <name type="common">Slime mold</name>
    <name type="synonym">Dictyostelium fasciculatum</name>
    <dbReference type="NCBI Taxonomy" id="261658"/>
    <lineage>
        <taxon>Eukaryota</taxon>
        <taxon>Amoebozoa</taxon>
        <taxon>Evosea</taxon>
        <taxon>Eumycetozoa</taxon>
        <taxon>Dictyostelia</taxon>
        <taxon>Acytosteliales</taxon>
        <taxon>Cavenderiaceae</taxon>
        <taxon>Cavenderia</taxon>
    </lineage>
</organism>
<dbReference type="Gene3D" id="3.80.10.10">
    <property type="entry name" value="Ribonuclease Inhibitor"/>
    <property type="match status" value="1"/>
</dbReference>
<evidence type="ECO:0000313" key="2">
    <source>
        <dbReference type="Proteomes" id="UP000007797"/>
    </source>
</evidence>
<protein>
    <submittedName>
        <fullName evidence="1">Uncharacterized protein</fullName>
    </submittedName>
</protein>
<proteinExistence type="predicted"/>
<gene>
    <name evidence="1" type="ORF">DFA_00161</name>
</gene>
<sequence>MNQVGDSREYCKRLVYIPGYVQGIMVNLVIRDCIIEDDTTLIVPLASVNKRWFDIVKAVLQSQSTDLKKNFGVPANLSYGQSYSLNWSPQFIHWEMTSFLALPIKDTIPNDPILERKYSCQQSIVGIANEHLCIEHPFYRETTPGLSPTGDIVQVLLDTDKVSPKLENLKSLKFRSVYPKDSDQCIKLFQQCQAVESVELSDNFGHTSHGFISSLSSLPRLSKLSMNRFGLFTETLPNTITSISVESARYDTLLEDFKEYVLNAKQLKSLEVLVLDREWTFIVGQSTLTKLGLEIRGNIRPIFSLTLEYLMIDYSFGNVDLRTLDLEKLPSLRKLAIKGIRDCCDYLIHFI</sequence>
<evidence type="ECO:0000313" key="1">
    <source>
        <dbReference type="EMBL" id="EGG19583.1"/>
    </source>
</evidence>
<dbReference type="InterPro" id="IPR032675">
    <property type="entry name" value="LRR_dom_sf"/>
</dbReference>
<dbReference type="GeneID" id="14871765"/>